<organism evidence="7 8">
    <name type="scientific">Gambusia affinis</name>
    <name type="common">Western mosquitofish</name>
    <name type="synonym">Heterandria affinis</name>
    <dbReference type="NCBI Taxonomy" id="33528"/>
    <lineage>
        <taxon>Eukaryota</taxon>
        <taxon>Metazoa</taxon>
        <taxon>Chordata</taxon>
        <taxon>Craniata</taxon>
        <taxon>Vertebrata</taxon>
        <taxon>Euteleostomi</taxon>
        <taxon>Actinopterygii</taxon>
        <taxon>Neopterygii</taxon>
        <taxon>Teleostei</taxon>
        <taxon>Neoteleostei</taxon>
        <taxon>Acanthomorphata</taxon>
        <taxon>Ovalentaria</taxon>
        <taxon>Atherinomorphae</taxon>
        <taxon>Cyprinodontiformes</taxon>
        <taxon>Poeciliidae</taxon>
        <taxon>Poeciliinae</taxon>
        <taxon>Gambusia</taxon>
    </lineage>
</organism>
<accession>A0A315VKI0</accession>
<keyword evidence="2 4" id="KW-0863">Zinc-finger</keyword>
<dbReference type="PROSITE" id="PS00518">
    <property type="entry name" value="ZF_RING_1"/>
    <property type="match status" value="1"/>
</dbReference>
<dbReference type="InterPro" id="IPR001841">
    <property type="entry name" value="Znf_RING"/>
</dbReference>
<feature type="region of interest" description="Disordered" evidence="5">
    <location>
        <begin position="70"/>
        <end position="90"/>
    </location>
</feature>
<dbReference type="GO" id="GO:0008270">
    <property type="term" value="F:zinc ion binding"/>
    <property type="evidence" value="ECO:0007669"/>
    <property type="project" value="UniProtKB-KW"/>
</dbReference>
<evidence type="ECO:0000256" key="4">
    <source>
        <dbReference type="PROSITE-ProRule" id="PRU00175"/>
    </source>
</evidence>
<dbReference type="PROSITE" id="PS50089">
    <property type="entry name" value="ZF_RING_2"/>
    <property type="match status" value="1"/>
</dbReference>
<keyword evidence="1" id="KW-0479">Metal-binding</keyword>
<dbReference type="InterPro" id="IPR051051">
    <property type="entry name" value="E3_ubiq-ligase_TRIM/RNF"/>
</dbReference>
<evidence type="ECO:0000256" key="5">
    <source>
        <dbReference type="SAM" id="MobiDB-lite"/>
    </source>
</evidence>
<name>A0A315VKI0_GAMAF</name>
<feature type="domain" description="RING-type" evidence="6">
    <location>
        <begin position="110"/>
        <end position="153"/>
    </location>
</feature>
<sequence length="235" mass="26371">MSGHFCIYKPIKGQHFVKVSRHTEAVTVRRVCVVAPAGVTSWSCESSSAGWFLNLPTNIRTPLWAENPATRSGPSVVVKQTPAEGEDSSRNKHINHEMEKRGVQQEKISCSICLDPLTDPVTIPCGHSYCMNCIKDHWDGEDQRGIYSCPQCRKEFKPRPVLEKNILLSELVEDLKKIKPKPVPHVDCYAGPEDVNSLLLDKNEATADRKNSPLTGRYVQPVDWGVEKTEQIHTK</sequence>
<dbReference type="Gene3D" id="3.30.40.10">
    <property type="entry name" value="Zinc/RING finger domain, C3HC4 (zinc finger)"/>
    <property type="match status" value="1"/>
</dbReference>
<dbReference type="InterPro" id="IPR013083">
    <property type="entry name" value="Znf_RING/FYVE/PHD"/>
</dbReference>
<evidence type="ECO:0000259" key="6">
    <source>
        <dbReference type="PROSITE" id="PS50089"/>
    </source>
</evidence>
<protein>
    <recommendedName>
        <fullName evidence="6">RING-type domain-containing protein</fullName>
    </recommendedName>
</protein>
<dbReference type="SMART" id="SM00184">
    <property type="entry name" value="RING"/>
    <property type="match status" value="1"/>
</dbReference>
<dbReference type="PANTHER" id="PTHR25465:SF5">
    <property type="entry name" value="E3 UBIQUITIN_ISG15 LIGASE TRIM25-RELATED"/>
    <property type="match status" value="1"/>
</dbReference>
<evidence type="ECO:0000256" key="3">
    <source>
        <dbReference type="ARBA" id="ARBA00022833"/>
    </source>
</evidence>
<dbReference type="Pfam" id="PF15227">
    <property type="entry name" value="zf-C3HC4_4"/>
    <property type="match status" value="1"/>
</dbReference>
<evidence type="ECO:0000256" key="1">
    <source>
        <dbReference type="ARBA" id="ARBA00022723"/>
    </source>
</evidence>
<dbReference type="InterPro" id="IPR017907">
    <property type="entry name" value="Znf_RING_CS"/>
</dbReference>
<evidence type="ECO:0000313" key="8">
    <source>
        <dbReference type="Proteomes" id="UP000250572"/>
    </source>
</evidence>
<gene>
    <name evidence="7" type="ORF">CCH79_00018614</name>
</gene>
<dbReference type="SUPFAM" id="SSF57850">
    <property type="entry name" value="RING/U-box"/>
    <property type="match status" value="1"/>
</dbReference>
<dbReference type="PANTHER" id="PTHR25465">
    <property type="entry name" value="B-BOX DOMAIN CONTAINING"/>
    <property type="match status" value="1"/>
</dbReference>
<evidence type="ECO:0000256" key="2">
    <source>
        <dbReference type="ARBA" id="ARBA00022771"/>
    </source>
</evidence>
<dbReference type="STRING" id="33528.ENSGAFP00000012679"/>
<evidence type="ECO:0000313" key="7">
    <source>
        <dbReference type="EMBL" id="PWA24005.1"/>
    </source>
</evidence>
<dbReference type="EMBL" id="NHOQ01001548">
    <property type="protein sequence ID" value="PWA24005.1"/>
    <property type="molecule type" value="Genomic_DNA"/>
</dbReference>
<dbReference type="Proteomes" id="UP000250572">
    <property type="component" value="Unassembled WGS sequence"/>
</dbReference>
<reference evidence="7 8" key="1">
    <citation type="journal article" date="2018" name="G3 (Bethesda)">
        <title>A High-Quality Reference Genome for the Invasive Mosquitofish Gambusia affinis Using a Chicago Library.</title>
        <authorList>
            <person name="Hoffberg S.L."/>
            <person name="Troendle N.J."/>
            <person name="Glenn T.C."/>
            <person name="Mahmud O."/>
            <person name="Louha S."/>
            <person name="Chalopin D."/>
            <person name="Bennetzen J.L."/>
            <person name="Mauricio R."/>
        </authorList>
    </citation>
    <scope>NUCLEOTIDE SEQUENCE [LARGE SCALE GENOMIC DNA]</scope>
    <source>
        <strain evidence="7">NE01/NJP1002.9</strain>
        <tissue evidence="7">Muscle</tissue>
    </source>
</reference>
<comment type="caution">
    <text evidence="7">The sequence shown here is derived from an EMBL/GenBank/DDBJ whole genome shotgun (WGS) entry which is preliminary data.</text>
</comment>
<dbReference type="AlphaFoldDB" id="A0A315VKI0"/>
<keyword evidence="3" id="KW-0862">Zinc</keyword>
<proteinExistence type="predicted"/>
<keyword evidence="8" id="KW-1185">Reference proteome</keyword>